<sequence length="437" mass="50639">MKCLVFQTKYRDSYLKNILGHYVGSYEDPYYAHCMKVTAQNSDKNYRAEYEEDRGKGFFPQTITQEYETMKKLDQCKDHTYRVPPDKTKFTQVTDSPVQLQAQINAKQLSDLNYKAKHESEKFKCHIPPDTPAFIQHRVNAYNLSDNVYKHDWEKTKAKKFDIKVDAIPLLAAKANSKNASEVMYKKDYEKNRGKMIGALSINDDPKMLHSLKTGKMQSDRLYKENYEKTKAKSMNYCETPKYQLDTLLKSFSEVRKAIPTSGAKYKDKYVQNILGHYIGSFEDPYETHCMKVSAQNSEKNYKAEYEEDKGKCYFPQTITQEYEAIKKLEQCKDHAYKLHPDKTKFTAVTDTPVLLQAQLNTKQLSDLNYKAKHEGEKFKCNMPADAPQFIQHRVNAYNLSDVSTKATEAYVYTRTKRGNAVGVQKDGVKSYANKQL</sequence>
<dbReference type="InterPro" id="IPR055297">
    <property type="entry name" value="NEBU/NEBL"/>
</dbReference>
<dbReference type="PROSITE" id="PS51216">
    <property type="entry name" value="NEBULIN"/>
    <property type="match status" value="7"/>
</dbReference>
<dbReference type="GO" id="GO:0051015">
    <property type="term" value="F:actin filament binding"/>
    <property type="evidence" value="ECO:0007669"/>
    <property type="project" value="InterPro"/>
</dbReference>
<evidence type="ECO:0000313" key="4">
    <source>
        <dbReference type="Proteomes" id="UP001177744"/>
    </source>
</evidence>
<evidence type="ECO:0000256" key="2">
    <source>
        <dbReference type="ARBA" id="ARBA00023203"/>
    </source>
</evidence>
<evidence type="ECO:0008006" key="5">
    <source>
        <dbReference type="Google" id="ProtNLM"/>
    </source>
</evidence>
<accession>A0AA40LKN2</accession>
<evidence type="ECO:0000256" key="1">
    <source>
        <dbReference type="ARBA" id="ARBA00022737"/>
    </source>
</evidence>
<dbReference type="Pfam" id="PF00880">
    <property type="entry name" value="Nebulin"/>
    <property type="match status" value="6"/>
</dbReference>
<protein>
    <recommendedName>
        <fullName evidence="5">Nebulin</fullName>
    </recommendedName>
</protein>
<dbReference type="GO" id="GO:0071691">
    <property type="term" value="P:cardiac muscle thin filament assembly"/>
    <property type="evidence" value="ECO:0007669"/>
    <property type="project" value="TreeGrafter"/>
</dbReference>
<dbReference type="InterPro" id="IPR000900">
    <property type="entry name" value="Nebulin_repeat"/>
</dbReference>
<dbReference type="PANTHER" id="PTHR11039:SF39">
    <property type="entry name" value="NEBULIN-RELATED-ANCHORING PROTEIN"/>
    <property type="match status" value="1"/>
</dbReference>
<dbReference type="EMBL" id="JAULJE010000012">
    <property type="protein sequence ID" value="KAK1336976.1"/>
    <property type="molecule type" value="Genomic_DNA"/>
</dbReference>
<organism evidence="3 4">
    <name type="scientific">Cnephaeus nilssonii</name>
    <name type="common">Northern bat</name>
    <name type="synonym">Eptesicus nilssonii</name>
    <dbReference type="NCBI Taxonomy" id="3371016"/>
    <lineage>
        <taxon>Eukaryota</taxon>
        <taxon>Metazoa</taxon>
        <taxon>Chordata</taxon>
        <taxon>Craniata</taxon>
        <taxon>Vertebrata</taxon>
        <taxon>Euteleostomi</taxon>
        <taxon>Mammalia</taxon>
        <taxon>Eutheria</taxon>
        <taxon>Laurasiatheria</taxon>
        <taxon>Chiroptera</taxon>
        <taxon>Yangochiroptera</taxon>
        <taxon>Vespertilionidae</taxon>
        <taxon>Cnephaeus</taxon>
    </lineage>
</organism>
<keyword evidence="2" id="KW-0009">Actin-binding</keyword>
<dbReference type="PANTHER" id="PTHR11039">
    <property type="entry name" value="NEBULIN"/>
    <property type="match status" value="1"/>
</dbReference>
<dbReference type="SMART" id="SM00227">
    <property type="entry name" value="NEBU"/>
    <property type="match status" value="8"/>
</dbReference>
<reference evidence="3" key="1">
    <citation type="submission" date="2023-06" db="EMBL/GenBank/DDBJ databases">
        <title>Reference genome for the Northern bat (Eptesicus nilssonii), a most northern bat species.</title>
        <authorList>
            <person name="Laine V.N."/>
            <person name="Pulliainen A.T."/>
            <person name="Lilley T.M."/>
        </authorList>
    </citation>
    <scope>NUCLEOTIDE SEQUENCE</scope>
    <source>
        <strain evidence="3">BLF_Eptnil</strain>
        <tissue evidence="3">Kidney</tissue>
    </source>
</reference>
<evidence type="ECO:0000313" key="3">
    <source>
        <dbReference type="EMBL" id="KAK1336976.1"/>
    </source>
</evidence>
<proteinExistence type="predicted"/>
<dbReference type="PRINTS" id="PR00510">
    <property type="entry name" value="NEBULIN"/>
</dbReference>
<dbReference type="Proteomes" id="UP001177744">
    <property type="component" value="Unassembled WGS sequence"/>
</dbReference>
<dbReference type="GO" id="GO:0030018">
    <property type="term" value="C:Z disc"/>
    <property type="evidence" value="ECO:0007669"/>
    <property type="project" value="InterPro"/>
</dbReference>
<dbReference type="AlphaFoldDB" id="A0AA40LKN2"/>
<comment type="caution">
    <text evidence="3">The sequence shown here is derived from an EMBL/GenBank/DDBJ whole genome shotgun (WGS) entry which is preliminary data.</text>
</comment>
<keyword evidence="4" id="KW-1185">Reference proteome</keyword>
<dbReference type="InterPro" id="IPR013998">
    <property type="entry name" value="Nebulin-like"/>
</dbReference>
<gene>
    <name evidence="3" type="ORF">QTO34_003017</name>
</gene>
<keyword evidence="1" id="KW-0677">Repeat</keyword>
<name>A0AA40LKN2_CNENI</name>